<keyword evidence="7" id="KW-0175">Coiled coil</keyword>
<comment type="caution">
    <text evidence="9">The sequence shown here is derived from an EMBL/GenBank/DDBJ whole genome shotgun (WGS) entry which is preliminary data.</text>
</comment>
<evidence type="ECO:0000256" key="5">
    <source>
        <dbReference type="ARBA" id="ARBA00047676"/>
    </source>
</evidence>
<dbReference type="PANTHER" id="PTHR10472">
    <property type="entry name" value="D-TYROSYL-TRNA TYR DEACYLASE"/>
    <property type="match status" value="1"/>
</dbReference>
<feature type="compositionally biased region" description="Polar residues" evidence="8">
    <location>
        <begin position="239"/>
        <end position="254"/>
    </location>
</feature>
<evidence type="ECO:0000313" key="10">
    <source>
        <dbReference type="Proteomes" id="UP000308199"/>
    </source>
</evidence>
<evidence type="ECO:0000256" key="6">
    <source>
        <dbReference type="ARBA" id="ARBA00048018"/>
    </source>
</evidence>
<dbReference type="PANTHER" id="PTHR10472:SF5">
    <property type="entry name" value="D-AMINOACYL-TRNA DEACYLASE 1"/>
    <property type="match status" value="1"/>
</dbReference>
<evidence type="ECO:0000256" key="2">
    <source>
        <dbReference type="ARBA" id="ARBA00013056"/>
    </source>
</evidence>
<reference evidence="9 10" key="1">
    <citation type="submission" date="2019-02" db="EMBL/GenBank/DDBJ databases">
        <title>Genome sequencing of the rare red list fungi Phellinidium pouzarii.</title>
        <authorList>
            <person name="Buettner E."/>
            <person name="Kellner H."/>
        </authorList>
    </citation>
    <scope>NUCLEOTIDE SEQUENCE [LARGE SCALE GENOMIC DNA]</scope>
    <source>
        <strain evidence="9 10">DSM 108285</strain>
    </source>
</reference>
<comment type="catalytic activity">
    <reaction evidence="6">
        <text>a D-aminoacyl-tRNA + H2O = a tRNA + a D-alpha-amino acid + H(+)</text>
        <dbReference type="Rhea" id="RHEA:13953"/>
        <dbReference type="Rhea" id="RHEA-COMP:10123"/>
        <dbReference type="Rhea" id="RHEA-COMP:10124"/>
        <dbReference type="ChEBI" id="CHEBI:15377"/>
        <dbReference type="ChEBI" id="CHEBI:15378"/>
        <dbReference type="ChEBI" id="CHEBI:59871"/>
        <dbReference type="ChEBI" id="CHEBI:78442"/>
        <dbReference type="ChEBI" id="CHEBI:79333"/>
        <dbReference type="EC" id="3.1.1.96"/>
    </reaction>
</comment>
<feature type="compositionally biased region" description="Low complexity" evidence="8">
    <location>
        <begin position="536"/>
        <end position="546"/>
    </location>
</feature>
<dbReference type="InterPro" id="IPR003732">
    <property type="entry name" value="Daa-tRNA_deacyls_DTD"/>
</dbReference>
<dbReference type="GO" id="GO:0051500">
    <property type="term" value="F:D-tyrosyl-tRNA(Tyr) deacylase activity"/>
    <property type="evidence" value="ECO:0007669"/>
    <property type="project" value="TreeGrafter"/>
</dbReference>
<dbReference type="EMBL" id="SGPK01000104">
    <property type="protein sequence ID" value="THH08318.1"/>
    <property type="molecule type" value="Genomic_DNA"/>
</dbReference>
<proteinExistence type="inferred from homology"/>
<evidence type="ECO:0000256" key="7">
    <source>
        <dbReference type="SAM" id="Coils"/>
    </source>
</evidence>
<dbReference type="Pfam" id="PF02580">
    <property type="entry name" value="Tyr_Deacylase"/>
    <property type="match status" value="1"/>
</dbReference>
<dbReference type="OrthoDB" id="3358956at2759"/>
<evidence type="ECO:0000256" key="4">
    <source>
        <dbReference type="ARBA" id="ARBA00032747"/>
    </source>
</evidence>
<dbReference type="SUPFAM" id="SSF69500">
    <property type="entry name" value="DTD-like"/>
    <property type="match status" value="1"/>
</dbReference>
<feature type="coiled-coil region" evidence="7">
    <location>
        <begin position="611"/>
        <end position="638"/>
    </location>
</feature>
<sequence length="752" mass="83080">MWKKSVKDIDGEILCVSQFTLMANTAKGNKPDFHRAMREDQSRQLYASLLTRLGNIYLPEKIKDGRFGAMMNVSLTNDGPVTFTLDSRKLELGNNDVIEKVAQETSCLQPKQFKAALNTVRSALASYLQKRQQRVDSYQSLCREFGLSDDALYWMEETEKVLRKTDALDNLDAADETVMYMVFYWTCIALNIRSVKRATIMSDYGVNLRDFQALEEALDTTCQDVRESIDKFVSENRTARSAHSSSVNSPTKTPTKTRHLPPGGSPLKRKSHLPLFPPVSPVKRPRVASPTKLNRLPVTTNVTPNRNAAFTSTPSPVKTYAASMSIMASPTKTIEVLSESPRKETQTPPVVPITPVKAATARVTRPAPMDGKASSPRKSLRMQSPGGDSLTPTRQRRRGRPSRLPSPPAVNVDIEMGNPQETDVESAEPSDDGNPPPSCRHRLPVFSDRSFYRYRDPRVLREWEAAPSQQARILSHLRLNALADHATAITENGLPLAMSLHQHNHNPYAYGASVMQHYMPAQGTAQQPVPAPHQPQPQSQQQPSTPGSAGTVAPGETYSQQAGGQNQQAPLVAQGDWTKNLVHLAKTAELKKHALTLQLHTAHILSAQSSLDAKNKALQEIKTQKSLLENERNRLLQNLSKTDLAETSINKECVELRAKIQAITEGEYAGAKREVDMLRAELGQPPVPSLQQAMEEKNATYLNERRLNGPPEVVESLPPTPVAVKRTATESSGAEMPAKTSAWASEGQQEPE</sequence>
<feature type="compositionally biased region" description="Polar residues" evidence="8">
    <location>
        <begin position="742"/>
        <end position="752"/>
    </location>
</feature>
<evidence type="ECO:0000256" key="8">
    <source>
        <dbReference type="SAM" id="MobiDB-lite"/>
    </source>
</evidence>
<dbReference type="AlphaFoldDB" id="A0A4S4LBH5"/>
<keyword evidence="10" id="KW-1185">Reference proteome</keyword>
<evidence type="ECO:0000313" key="9">
    <source>
        <dbReference type="EMBL" id="THH08318.1"/>
    </source>
</evidence>
<feature type="region of interest" description="Disordered" evidence="8">
    <location>
        <begin position="338"/>
        <end position="443"/>
    </location>
</feature>
<feature type="compositionally biased region" description="Acidic residues" evidence="8">
    <location>
        <begin position="422"/>
        <end position="431"/>
    </location>
</feature>
<gene>
    <name evidence="9" type="ORF">EW145_g2789</name>
</gene>
<feature type="compositionally biased region" description="Polar residues" evidence="8">
    <location>
        <begin position="557"/>
        <end position="568"/>
    </location>
</feature>
<evidence type="ECO:0000256" key="1">
    <source>
        <dbReference type="ARBA" id="ARBA00009673"/>
    </source>
</evidence>
<feature type="region of interest" description="Disordered" evidence="8">
    <location>
        <begin position="234"/>
        <end position="286"/>
    </location>
</feature>
<name>A0A4S4LBH5_9AGAM</name>
<protein>
    <recommendedName>
        <fullName evidence="3">D-aminoacyl-tRNA deacylase</fullName>
        <ecNumber evidence="2">3.1.1.96</ecNumber>
    </recommendedName>
    <alternativeName>
        <fullName evidence="4">Gly-tRNA(Ala) deacylase</fullName>
    </alternativeName>
</protein>
<evidence type="ECO:0000256" key="3">
    <source>
        <dbReference type="ARBA" id="ARBA00020007"/>
    </source>
</evidence>
<dbReference type="EC" id="3.1.1.96" evidence="2"/>
<dbReference type="Proteomes" id="UP000308199">
    <property type="component" value="Unassembled WGS sequence"/>
</dbReference>
<accession>A0A4S4LBH5</accession>
<comment type="similarity">
    <text evidence="1">Belongs to the DTD family.</text>
</comment>
<dbReference type="InterPro" id="IPR023509">
    <property type="entry name" value="DTD-like_sf"/>
</dbReference>
<feature type="region of interest" description="Disordered" evidence="8">
    <location>
        <begin position="707"/>
        <end position="752"/>
    </location>
</feature>
<organism evidence="9 10">
    <name type="scientific">Phellinidium pouzarii</name>
    <dbReference type="NCBI Taxonomy" id="167371"/>
    <lineage>
        <taxon>Eukaryota</taxon>
        <taxon>Fungi</taxon>
        <taxon>Dikarya</taxon>
        <taxon>Basidiomycota</taxon>
        <taxon>Agaricomycotina</taxon>
        <taxon>Agaricomycetes</taxon>
        <taxon>Hymenochaetales</taxon>
        <taxon>Hymenochaetaceae</taxon>
        <taxon>Phellinidium</taxon>
    </lineage>
</organism>
<dbReference type="Gene3D" id="3.50.80.10">
    <property type="entry name" value="D-tyrosyl-tRNA(Tyr) deacylase"/>
    <property type="match status" value="1"/>
</dbReference>
<comment type="catalytic activity">
    <reaction evidence="5">
        <text>glycyl-tRNA(Ala) + H2O = tRNA(Ala) + glycine + H(+)</text>
        <dbReference type="Rhea" id="RHEA:53744"/>
        <dbReference type="Rhea" id="RHEA-COMP:9657"/>
        <dbReference type="Rhea" id="RHEA-COMP:13640"/>
        <dbReference type="ChEBI" id="CHEBI:15377"/>
        <dbReference type="ChEBI" id="CHEBI:15378"/>
        <dbReference type="ChEBI" id="CHEBI:57305"/>
        <dbReference type="ChEBI" id="CHEBI:78442"/>
        <dbReference type="ChEBI" id="CHEBI:78522"/>
        <dbReference type="EC" id="3.1.1.96"/>
    </reaction>
</comment>
<feature type="region of interest" description="Disordered" evidence="8">
    <location>
        <begin position="522"/>
        <end position="568"/>
    </location>
</feature>
<dbReference type="GO" id="GO:0005737">
    <property type="term" value="C:cytoplasm"/>
    <property type="evidence" value="ECO:0007669"/>
    <property type="project" value="InterPro"/>
</dbReference>